<protein>
    <recommendedName>
        <fullName evidence="3">Transposase</fullName>
    </recommendedName>
</protein>
<keyword evidence="2" id="KW-1185">Reference proteome</keyword>
<reference evidence="1 2" key="1">
    <citation type="journal article" date="2024" name="bioRxiv">
        <title>A reference genome for Trichogramma kaykai: A tiny desert-dwelling parasitoid wasp with competing sex-ratio distorters.</title>
        <authorList>
            <person name="Culotta J."/>
            <person name="Lindsey A.R."/>
        </authorList>
    </citation>
    <scope>NUCLEOTIDE SEQUENCE [LARGE SCALE GENOMIC DNA]</scope>
    <source>
        <strain evidence="1 2">KSX58</strain>
    </source>
</reference>
<proteinExistence type="predicted"/>
<comment type="caution">
    <text evidence="1">The sequence shown here is derived from an EMBL/GenBank/DDBJ whole genome shotgun (WGS) entry which is preliminary data.</text>
</comment>
<dbReference type="Proteomes" id="UP001627154">
    <property type="component" value="Unassembled WGS sequence"/>
</dbReference>
<dbReference type="EMBL" id="JBJJXI010000051">
    <property type="protein sequence ID" value="KAL3400286.1"/>
    <property type="molecule type" value="Genomic_DNA"/>
</dbReference>
<gene>
    <name evidence="1" type="ORF">TKK_006165</name>
</gene>
<sequence length="120" mass="14040">MPAPINICRKSEDNGVSKRYMYLIRSAAPFGNKKDYLENEINNSQLDQLVEIPHSKKLTKQEEFGLTAVIQRWRNLCDSYQKARNKILAHAASEATYNIEPSFRFYNQMLFLSDYPHTHQ</sequence>
<organism evidence="1 2">
    <name type="scientific">Trichogramma kaykai</name>
    <dbReference type="NCBI Taxonomy" id="54128"/>
    <lineage>
        <taxon>Eukaryota</taxon>
        <taxon>Metazoa</taxon>
        <taxon>Ecdysozoa</taxon>
        <taxon>Arthropoda</taxon>
        <taxon>Hexapoda</taxon>
        <taxon>Insecta</taxon>
        <taxon>Pterygota</taxon>
        <taxon>Neoptera</taxon>
        <taxon>Endopterygota</taxon>
        <taxon>Hymenoptera</taxon>
        <taxon>Apocrita</taxon>
        <taxon>Proctotrupomorpha</taxon>
        <taxon>Chalcidoidea</taxon>
        <taxon>Trichogrammatidae</taxon>
        <taxon>Trichogramma</taxon>
    </lineage>
</organism>
<evidence type="ECO:0000313" key="1">
    <source>
        <dbReference type="EMBL" id="KAL3400286.1"/>
    </source>
</evidence>
<dbReference type="AlphaFoldDB" id="A0ABD2X6B2"/>
<evidence type="ECO:0000313" key="2">
    <source>
        <dbReference type="Proteomes" id="UP001627154"/>
    </source>
</evidence>
<evidence type="ECO:0008006" key="3">
    <source>
        <dbReference type="Google" id="ProtNLM"/>
    </source>
</evidence>
<accession>A0ABD2X6B2</accession>
<name>A0ABD2X6B2_9HYME</name>